<organism evidence="2 3">
    <name type="scientific">Apatococcus fuscideae</name>
    <dbReference type="NCBI Taxonomy" id="2026836"/>
    <lineage>
        <taxon>Eukaryota</taxon>
        <taxon>Viridiplantae</taxon>
        <taxon>Chlorophyta</taxon>
        <taxon>core chlorophytes</taxon>
        <taxon>Trebouxiophyceae</taxon>
        <taxon>Chlorellales</taxon>
        <taxon>Chlorellaceae</taxon>
        <taxon>Apatococcus</taxon>
    </lineage>
</organism>
<comment type="caution">
    <text evidence="2">The sequence shown here is derived from an EMBL/GenBank/DDBJ whole genome shotgun (WGS) entry which is preliminary data.</text>
</comment>
<gene>
    <name evidence="2" type="ORF">WJX84_002904</name>
</gene>
<evidence type="ECO:0000256" key="1">
    <source>
        <dbReference type="SAM" id="MobiDB-lite"/>
    </source>
</evidence>
<reference evidence="2 3" key="1">
    <citation type="journal article" date="2024" name="Nat. Commun.">
        <title>Phylogenomics reveals the evolutionary origins of lichenization in chlorophyte algae.</title>
        <authorList>
            <person name="Puginier C."/>
            <person name="Libourel C."/>
            <person name="Otte J."/>
            <person name="Skaloud P."/>
            <person name="Haon M."/>
            <person name="Grisel S."/>
            <person name="Petersen M."/>
            <person name="Berrin J.G."/>
            <person name="Delaux P.M."/>
            <person name="Dal Grande F."/>
            <person name="Keller J."/>
        </authorList>
    </citation>
    <scope>NUCLEOTIDE SEQUENCE [LARGE SCALE GENOMIC DNA]</scope>
    <source>
        <strain evidence="2 3">SAG 2523</strain>
    </source>
</reference>
<sequence length="576" mass="66380">MLKEHDRAVLANAVNQWRGAQHSAPVSPQVHGYSSAVPAHASGYRQWQEQPGVEQPSDDVRSESLDSLHIHAWRGAASESTNSIGTSAELSLADLPTPAGHQLPKQSIWSLIDLAEAKLEQELRLASPPRLQISPLFFQAWRHTASSKAGQRQARQRAEEQWQQRRPQRSQKALRQIFIRWAAAAACAAEALRRLRCMDRAATQRRCLVGWRGSARGASQQWHLANELARLRALRIIIKAWAELAACRRRRSHAVHSAWSRRKQARMQHAFASWQAYCAEAWQDWRLAESHVEARARAQRNKATIAACVARLRNQHIAGALATWRAWSAHQVSQKRLVQRAVHRLVHHHLHAAFSSWRTVSSQHSAERAVMARAILHMLNITKQRSLTGAFNVWHHRAQWKVASRSLVVKNHTVMRAWWAWQDFCTHQQQARERASHALALMLRQTQARAFHAWQEALETKQWRLDCYVWTLQLWQKNTISKAWTAWLEAHEEARSQNQMLQQCVLRWQAQALAQNFYAWQDAAQRQKYVREKLLTCVGHLQHGMLASAFCAWIDFAQQRQMKAAKLQAAVQRWSR</sequence>
<name>A0AAW1T5X4_9CHLO</name>
<evidence type="ECO:0000313" key="3">
    <source>
        <dbReference type="Proteomes" id="UP001485043"/>
    </source>
</evidence>
<dbReference type="Proteomes" id="UP001485043">
    <property type="component" value="Unassembled WGS sequence"/>
</dbReference>
<keyword evidence="3" id="KW-1185">Reference proteome</keyword>
<proteinExistence type="predicted"/>
<accession>A0AAW1T5X4</accession>
<feature type="region of interest" description="Disordered" evidence="1">
    <location>
        <begin position="148"/>
        <end position="167"/>
    </location>
</feature>
<evidence type="ECO:0008006" key="4">
    <source>
        <dbReference type="Google" id="ProtNLM"/>
    </source>
</evidence>
<evidence type="ECO:0000313" key="2">
    <source>
        <dbReference type="EMBL" id="KAK9864303.1"/>
    </source>
</evidence>
<dbReference type="AlphaFoldDB" id="A0AAW1T5X4"/>
<dbReference type="EMBL" id="JALJOV010000369">
    <property type="protein sequence ID" value="KAK9864303.1"/>
    <property type="molecule type" value="Genomic_DNA"/>
</dbReference>
<protein>
    <recommendedName>
        <fullName evidence="4">Sfi1 spindle body domain-containing protein</fullName>
    </recommendedName>
</protein>